<protein>
    <recommendedName>
        <fullName evidence="1">RNase H type-1 domain-containing protein</fullName>
    </recommendedName>
</protein>
<dbReference type="EMBL" id="JACGWO010000001">
    <property type="protein sequence ID" value="KAK4439581.1"/>
    <property type="molecule type" value="Genomic_DNA"/>
</dbReference>
<organism evidence="2 3">
    <name type="scientific">Sesamum alatum</name>
    <dbReference type="NCBI Taxonomy" id="300844"/>
    <lineage>
        <taxon>Eukaryota</taxon>
        <taxon>Viridiplantae</taxon>
        <taxon>Streptophyta</taxon>
        <taxon>Embryophyta</taxon>
        <taxon>Tracheophyta</taxon>
        <taxon>Spermatophyta</taxon>
        <taxon>Magnoliopsida</taxon>
        <taxon>eudicotyledons</taxon>
        <taxon>Gunneridae</taxon>
        <taxon>Pentapetalae</taxon>
        <taxon>asterids</taxon>
        <taxon>lamiids</taxon>
        <taxon>Lamiales</taxon>
        <taxon>Pedaliaceae</taxon>
        <taxon>Sesamum</taxon>
    </lineage>
</organism>
<evidence type="ECO:0000313" key="3">
    <source>
        <dbReference type="Proteomes" id="UP001293254"/>
    </source>
</evidence>
<accession>A0AAE2CYS0</accession>
<keyword evidence="3" id="KW-1185">Reference proteome</keyword>
<reference evidence="2" key="1">
    <citation type="submission" date="2020-06" db="EMBL/GenBank/DDBJ databases">
        <authorList>
            <person name="Li T."/>
            <person name="Hu X."/>
            <person name="Zhang T."/>
            <person name="Song X."/>
            <person name="Zhang H."/>
            <person name="Dai N."/>
            <person name="Sheng W."/>
            <person name="Hou X."/>
            <person name="Wei L."/>
        </authorList>
    </citation>
    <scope>NUCLEOTIDE SEQUENCE</scope>
    <source>
        <strain evidence="2">3651</strain>
        <tissue evidence="2">Leaf</tissue>
    </source>
</reference>
<dbReference type="Proteomes" id="UP001293254">
    <property type="component" value="Unassembled WGS sequence"/>
</dbReference>
<dbReference type="SUPFAM" id="SSF53098">
    <property type="entry name" value="Ribonuclease H-like"/>
    <property type="match status" value="1"/>
</dbReference>
<dbReference type="CDD" id="cd06222">
    <property type="entry name" value="RNase_H_like"/>
    <property type="match status" value="1"/>
</dbReference>
<sequence>MRRFQHAEDPLLAEILAAREAIRLGAAEGWQHVIVEWDSKTVIDRLNSSSADNSVIGPIVEEIQAMRRSFCYCQFSHVPREANFHADRLARAAVTDAEGRNAFPSLLL</sequence>
<dbReference type="GO" id="GO:0004523">
    <property type="term" value="F:RNA-DNA hybrid ribonuclease activity"/>
    <property type="evidence" value="ECO:0007669"/>
    <property type="project" value="InterPro"/>
</dbReference>
<name>A0AAE2CYS0_9LAMI</name>
<feature type="domain" description="RNase H type-1" evidence="1">
    <location>
        <begin position="3"/>
        <end position="93"/>
    </location>
</feature>
<dbReference type="Pfam" id="PF13456">
    <property type="entry name" value="RVT_3"/>
    <property type="match status" value="1"/>
</dbReference>
<dbReference type="AlphaFoldDB" id="A0AAE2CYS0"/>
<evidence type="ECO:0000259" key="1">
    <source>
        <dbReference type="Pfam" id="PF13456"/>
    </source>
</evidence>
<gene>
    <name evidence="2" type="ORF">Salat_0293000</name>
</gene>
<dbReference type="InterPro" id="IPR012337">
    <property type="entry name" value="RNaseH-like_sf"/>
</dbReference>
<dbReference type="InterPro" id="IPR052929">
    <property type="entry name" value="RNase_H-like_EbsB-rel"/>
</dbReference>
<reference evidence="2" key="2">
    <citation type="journal article" date="2024" name="Plant">
        <title>Genomic evolution and insights into agronomic trait innovations of Sesamum species.</title>
        <authorList>
            <person name="Miao H."/>
            <person name="Wang L."/>
            <person name="Qu L."/>
            <person name="Liu H."/>
            <person name="Sun Y."/>
            <person name="Le M."/>
            <person name="Wang Q."/>
            <person name="Wei S."/>
            <person name="Zheng Y."/>
            <person name="Lin W."/>
            <person name="Duan Y."/>
            <person name="Cao H."/>
            <person name="Xiong S."/>
            <person name="Wang X."/>
            <person name="Wei L."/>
            <person name="Li C."/>
            <person name="Ma Q."/>
            <person name="Ju M."/>
            <person name="Zhao R."/>
            <person name="Li G."/>
            <person name="Mu C."/>
            <person name="Tian Q."/>
            <person name="Mei H."/>
            <person name="Zhang T."/>
            <person name="Gao T."/>
            <person name="Zhang H."/>
        </authorList>
    </citation>
    <scope>NUCLEOTIDE SEQUENCE</scope>
    <source>
        <strain evidence="2">3651</strain>
    </source>
</reference>
<dbReference type="PANTHER" id="PTHR47074:SF11">
    <property type="entry name" value="REVERSE TRANSCRIPTASE-LIKE PROTEIN"/>
    <property type="match status" value="1"/>
</dbReference>
<dbReference type="PANTHER" id="PTHR47074">
    <property type="entry name" value="BNAC02G40300D PROTEIN"/>
    <property type="match status" value="1"/>
</dbReference>
<dbReference type="InterPro" id="IPR036397">
    <property type="entry name" value="RNaseH_sf"/>
</dbReference>
<dbReference type="InterPro" id="IPR002156">
    <property type="entry name" value="RNaseH_domain"/>
</dbReference>
<dbReference type="Gene3D" id="3.30.420.10">
    <property type="entry name" value="Ribonuclease H-like superfamily/Ribonuclease H"/>
    <property type="match status" value="1"/>
</dbReference>
<proteinExistence type="predicted"/>
<dbReference type="InterPro" id="IPR044730">
    <property type="entry name" value="RNase_H-like_dom_plant"/>
</dbReference>
<comment type="caution">
    <text evidence="2">The sequence shown here is derived from an EMBL/GenBank/DDBJ whole genome shotgun (WGS) entry which is preliminary data.</text>
</comment>
<dbReference type="GO" id="GO:0003676">
    <property type="term" value="F:nucleic acid binding"/>
    <property type="evidence" value="ECO:0007669"/>
    <property type="project" value="InterPro"/>
</dbReference>
<evidence type="ECO:0000313" key="2">
    <source>
        <dbReference type="EMBL" id="KAK4439581.1"/>
    </source>
</evidence>